<accession>A0A5U3NQM5</accession>
<evidence type="ECO:0000256" key="1">
    <source>
        <dbReference type="ARBA" id="ARBA00023002"/>
    </source>
</evidence>
<name>A0A5U3NQM5_SALER</name>
<dbReference type="AlphaFoldDB" id="A0A5U3NQM5"/>
<keyword evidence="1" id="KW-0560">Oxidoreductase</keyword>
<dbReference type="PANTHER" id="PTHR43401">
    <property type="entry name" value="L-THREONINE 3-DEHYDROGENASE"/>
    <property type="match status" value="1"/>
</dbReference>
<dbReference type="SUPFAM" id="SSF50129">
    <property type="entry name" value="GroES-like"/>
    <property type="match status" value="1"/>
</dbReference>
<dbReference type="EMBL" id="AAGMEQ010000165">
    <property type="protein sequence ID" value="EBP5759597.1"/>
    <property type="molecule type" value="Genomic_DNA"/>
</dbReference>
<proteinExistence type="predicted"/>
<reference evidence="2" key="1">
    <citation type="submission" date="2018-07" db="EMBL/GenBank/DDBJ databases">
        <authorList>
            <consortium name="GenomeTrakr network: Whole genome sequencing for foodborne pathogen traceback"/>
        </authorList>
    </citation>
    <scope>NUCLEOTIDE SEQUENCE</scope>
    <source>
        <strain evidence="2">CFSAN028944</strain>
    </source>
</reference>
<dbReference type="GO" id="GO:0016491">
    <property type="term" value="F:oxidoreductase activity"/>
    <property type="evidence" value="ECO:0007669"/>
    <property type="project" value="UniProtKB-KW"/>
</dbReference>
<comment type="caution">
    <text evidence="2">The sequence shown here is derived from an EMBL/GenBank/DDBJ whole genome shotgun (WGS) entry which is preliminary data.</text>
</comment>
<feature type="non-terminal residue" evidence="2">
    <location>
        <position position="48"/>
    </location>
</feature>
<protein>
    <submittedName>
        <fullName evidence="2">Zn-dependent oxidoreductase</fullName>
    </submittedName>
</protein>
<organism evidence="2">
    <name type="scientific">Salmonella enterica</name>
    <name type="common">Salmonella choleraesuis</name>
    <dbReference type="NCBI Taxonomy" id="28901"/>
    <lineage>
        <taxon>Bacteria</taxon>
        <taxon>Pseudomonadati</taxon>
        <taxon>Pseudomonadota</taxon>
        <taxon>Gammaproteobacteria</taxon>
        <taxon>Enterobacterales</taxon>
        <taxon>Enterobacteriaceae</taxon>
        <taxon>Salmonella</taxon>
    </lineage>
</organism>
<gene>
    <name evidence="2" type="ORF">YW40_20835</name>
</gene>
<dbReference type="InterPro" id="IPR050129">
    <property type="entry name" value="Zn_alcohol_dh"/>
</dbReference>
<dbReference type="PANTHER" id="PTHR43401:SF2">
    <property type="entry name" value="L-THREONINE 3-DEHYDROGENASE"/>
    <property type="match status" value="1"/>
</dbReference>
<dbReference type="Gene3D" id="3.90.180.10">
    <property type="entry name" value="Medium-chain alcohol dehydrogenases, catalytic domain"/>
    <property type="match status" value="1"/>
</dbReference>
<sequence length="48" mass="5240">MKSIVIEKPNTLTIETRALPQPAPGEVRIKVKLAGICGSDSHIYRGHN</sequence>
<evidence type="ECO:0000313" key="2">
    <source>
        <dbReference type="EMBL" id="EBP5759597.1"/>
    </source>
</evidence>
<dbReference type="InterPro" id="IPR011032">
    <property type="entry name" value="GroES-like_sf"/>
</dbReference>